<feature type="compositionally biased region" description="Low complexity" evidence="10">
    <location>
        <begin position="1"/>
        <end position="24"/>
    </location>
</feature>
<feature type="domain" description="C2H2-type" evidence="11">
    <location>
        <begin position="458"/>
        <end position="485"/>
    </location>
</feature>
<feature type="compositionally biased region" description="Low complexity" evidence="10">
    <location>
        <begin position="268"/>
        <end position="283"/>
    </location>
</feature>
<dbReference type="Gene3D" id="3.30.160.60">
    <property type="entry name" value="Classic Zinc Finger"/>
    <property type="match status" value="2"/>
</dbReference>
<feature type="compositionally biased region" description="Polar residues" evidence="10">
    <location>
        <begin position="542"/>
        <end position="553"/>
    </location>
</feature>
<comment type="caution">
    <text evidence="12">The sequence shown here is derived from an EMBL/GenBank/DDBJ whole genome shotgun (WGS) entry which is preliminary data.</text>
</comment>
<feature type="compositionally biased region" description="Low complexity" evidence="10">
    <location>
        <begin position="339"/>
        <end position="363"/>
    </location>
</feature>
<dbReference type="GO" id="GO:0008270">
    <property type="term" value="F:zinc ion binding"/>
    <property type="evidence" value="ECO:0007669"/>
    <property type="project" value="UniProtKB-KW"/>
</dbReference>
<feature type="region of interest" description="Disordered" evidence="10">
    <location>
        <begin position="542"/>
        <end position="589"/>
    </location>
</feature>
<feature type="region of interest" description="Disordered" evidence="10">
    <location>
        <begin position="218"/>
        <end position="374"/>
    </location>
</feature>
<dbReference type="FunFam" id="3.30.160.60:FF:000065">
    <property type="entry name" value="B-cell CLL/lymphoma 6, member B"/>
    <property type="match status" value="1"/>
</dbReference>
<dbReference type="FunFam" id="3.30.160.60:FF:000100">
    <property type="entry name" value="Zinc finger 45-like"/>
    <property type="match status" value="1"/>
</dbReference>
<dbReference type="GO" id="GO:0005634">
    <property type="term" value="C:nucleus"/>
    <property type="evidence" value="ECO:0007669"/>
    <property type="project" value="UniProtKB-SubCell"/>
</dbReference>
<evidence type="ECO:0000256" key="2">
    <source>
        <dbReference type="ARBA" id="ARBA00022723"/>
    </source>
</evidence>
<evidence type="ECO:0000256" key="7">
    <source>
        <dbReference type="ARBA" id="ARBA00023163"/>
    </source>
</evidence>
<dbReference type="STRING" id="64571.A0A1Y2GM24"/>
<dbReference type="GeneID" id="33572872"/>
<feature type="region of interest" description="Disordered" evidence="10">
    <location>
        <begin position="399"/>
        <end position="433"/>
    </location>
</feature>
<keyword evidence="2" id="KW-0479">Metal-binding</keyword>
<dbReference type="InParanoid" id="A0A1Y2GM24"/>
<proteinExistence type="predicted"/>
<feature type="domain" description="C2H2-type" evidence="11">
    <location>
        <begin position="428"/>
        <end position="457"/>
    </location>
</feature>
<dbReference type="PROSITE" id="PS50157">
    <property type="entry name" value="ZINC_FINGER_C2H2_2"/>
    <property type="match status" value="3"/>
</dbReference>
<evidence type="ECO:0000256" key="10">
    <source>
        <dbReference type="SAM" id="MobiDB-lite"/>
    </source>
</evidence>
<sequence>MTRHPLQSLDQQQQHQLQDQQGQQTRPASQDRSLLPQSVNLTVSRFSRDCTASVVFSLRDSNPTTVAPWNSIYIPKHYRAPNTGQRQSSPGDWDLVLKIFPRLALPNADLHTFKSQDLISPCERCRTKKRDTFQVVGPDPTVPSPQRLFFSTGEIRIFFKICCPPSHHASTDENNGYIITFELHHGKRILMSQTIKNAGPGMVPEPVAMDNLPSLSRPVKRKMSLPPTSSLDAADPFAQAENGSIPRKRSTVMSLMNLISDEPPSPGTISSAATADPSSPTTAVVPLSPDSYQNERDELNARERNKSLSYDDQAPSSWSYGKEPKPESGRVEVARSKPASSVASTSTASTANTSNTTAVTANTKPIKKRQEPHELSELGIGQRASANLHAAYVNGQLRERSKAGLPTDGLVDIAPKSKPASNKPKPSHACPEPDCDKSFSRLFNLRSHMRTHSKARPFVCESCNFAFSRRHDRDRHAKKHLSEKPYKCIVCEATFVRQDALVRHLRMDGVQNQCMAAMEQRSMLMSNSENNNNYMIAAKQQVQDEQQNGSENGSNEKKRSAKRQQSKDSSDQDDAASEDDEEADNGEHSWRKKRLFPKTMVVNTRWLSRENICLRDRFRSLNHLHHPRSELALMMLASLRKMSFMTLASRHPIRWPCVMRRDLALRTFMLRIAMGLLHIRLTHDHSIPAHYVRTLVPIHSRNRIQSIIPQTTTI</sequence>
<evidence type="ECO:0000256" key="4">
    <source>
        <dbReference type="ARBA" id="ARBA00022771"/>
    </source>
</evidence>
<dbReference type="RefSeq" id="XP_021881094.1">
    <property type="nucleotide sequence ID" value="XM_022031031.1"/>
</dbReference>
<evidence type="ECO:0000256" key="8">
    <source>
        <dbReference type="ARBA" id="ARBA00023242"/>
    </source>
</evidence>
<dbReference type="EMBL" id="MCFF01000020">
    <property type="protein sequence ID" value="ORZ14962.1"/>
    <property type="molecule type" value="Genomic_DNA"/>
</dbReference>
<dbReference type="Pfam" id="PF13912">
    <property type="entry name" value="zf-C2H2_6"/>
    <property type="match status" value="1"/>
</dbReference>
<evidence type="ECO:0000313" key="13">
    <source>
        <dbReference type="Proteomes" id="UP000193648"/>
    </source>
</evidence>
<dbReference type="OrthoDB" id="8117402at2759"/>
<dbReference type="PROSITE" id="PS00028">
    <property type="entry name" value="ZINC_FINGER_C2H2_1"/>
    <property type="match status" value="2"/>
</dbReference>
<dbReference type="InterPro" id="IPR036236">
    <property type="entry name" value="Znf_C2H2_sf"/>
</dbReference>
<organism evidence="12 13">
    <name type="scientific">Lobosporangium transversale</name>
    <dbReference type="NCBI Taxonomy" id="64571"/>
    <lineage>
        <taxon>Eukaryota</taxon>
        <taxon>Fungi</taxon>
        <taxon>Fungi incertae sedis</taxon>
        <taxon>Mucoromycota</taxon>
        <taxon>Mortierellomycotina</taxon>
        <taxon>Mortierellomycetes</taxon>
        <taxon>Mortierellales</taxon>
        <taxon>Mortierellaceae</taxon>
        <taxon>Lobosporangium</taxon>
    </lineage>
</organism>
<keyword evidence="7" id="KW-0804">Transcription</keyword>
<accession>A0A1Y2GM24</accession>
<dbReference type="AlphaFoldDB" id="A0A1Y2GM24"/>
<dbReference type="Proteomes" id="UP000193648">
    <property type="component" value="Unassembled WGS sequence"/>
</dbReference>
<dbReference type="PANTHER" id="PTHR47772">
    <property type="entry name" value="ZINC FINGER PROTEIN 200"/>
    <property type="match status" value="1"/>
</dbReference>
<feature type="compositionally biased region" description="Basic and acidic residues" evidence="10">
    <location>
        <begin position="293"/>
        <end position="306"/>
    </location>
</feature>
<dbReference type="InterPro" id="IPR050636">
    <property type="entry name" value="C2H2-ZF_domain-containing"/>
</dbReference>
<reference evidence="12 13" key="1">
    <citation type="submission" date="2016-07" db="EMBL/GenBank/DDBJ databases">
        <title>Pervasive Adenine N6-methylation of Active Genes in Fungi.</title>
        <authorList>
            <consortium name="DOE Joint Genome Institute"/>
            <person name="Mondo S.J."/>
            <person name="Dannebaum R.O."/>
            <person name="Kuo R.C."/>
            <person name="Labutti K."/>
            <person name="Haridas S."/>
            <person name="Kuo A."/>
            <person name="Salamov A."/>
            <person name="Ahrendt S.R."/>
            <person name="Lipzen A."/>
            <person name="Sullivan W."/>
            <person name="Andreopoulos W.B."/>
            <person name="Clum A."/>
            <person name="Lindquist E."/>
            <person name="Daum C."/>
            <person name="Ramamoorthy G.K."/>
            <person name="Gryganskyi A."/>
            <person name="Culley D."/>
            <person name="Magnuson J.K."/>
            <person name="James T.Y."/>
            <person name="O'Malley M.A."/>
            <person name="Stajich J.E."/>
            <person name="Spatafora J.W."/>
            <person name="Visel A."/>
            <person name="Grigoriev I.V."/>
        </authorList>
    </citation>
    <scope>NUCLEOTIDE SEQUENCE [LARGE SCALE GENOMIC DNA]</scope>
    <source>
        <strain evidence="12 13">NRRL 3116</strain>
    </source>
</reference>
<evidence type="ECO:0000256" key="1">
    <source>
        <dbReference type="ARBA" id="ARBA00004123"/>
    </source>
</evidence>
<keyword evidence="13" id="KW-1185">Reference proteome</keyword>
<feature type="region of interest" description="Disordered" evidence="10">
    <location>
        <begin position="1"/>
        <end position="32"/>
    </location>
</feature>
<feature type="compositionally biased region" description="Basic and acidic residues" evidence="10">
    <location>
        <begin position="322"/>
        <end position="335"/>
    </location>
</feature>
<name>A0A1Y2GM24_9FUNG</name>
<dbReference type="Pfam" id="PF00096">
    <property type="entry name" value="zf-C2H2"/>
    <property type="match status" value="1"/>
</dbReference>
<keyword evidence="8" id="KW-0539">Nucleus</keyword>
<evidence type="ECO:0000256" key="5">
    <source>
        <dbReference type="ARBA" id="ARBA00022833"/>
    </source>
</evidence>
<evidence type="ECO:0000256" key="6">
    <source>
        <dbReference type="ARBA" id="ARBA00023015"/>
    </source>
</evidence>
<keyword evidence="4 9" id="KW-0863">Zinc-finger</keyword>
<dbReference type="InterPro" id="IPR013087">
    <property type="entry name" value="Znf_C2H2_type"/>
</dbReference>
<dbReference type="SMART" id="SM00355">
    <property type="entry name" value="ZnF_C2H2"/>
    <property type="match status" value="3"/>
</dbReference>
<evidence type="ECO:0000259" key="11">
    <source>
        <dbReference type="PROSITE" id="PS50157"/>
    </source>
</evidence>
<feature type="compositionally biased region" description="Acidic residues" evidence="10">
    <location>
        <begin position="571"/>
        <end position="584"/>
    </location>
</feature>
<gene>
    <name evidence="12" type="ORF">BCR41DRAFT_80512</name>
</gene>
<dbReference type="PANTHER" id="PTHR47772:SF13">
    <property type="entry name" value="GASTRULA ZINC FINGER PROTEIN XLCGF49.1-LIKE-RELATED"/>
    <property type="match status" value="1"/>
</dbReference>
<keyword evidence="6" id="KW-0805">Transcription regulation</keyword>
<comment type="subcellular location">
    <subcellularLocation>
        <location evidence="1">Nucleus</location>
    </subcellularLocation>
</comment>
<keyword evidence="3" id="KW-0677">Repeat</keyword>
<evidence type="ECO:0000313" key="12">
    <source>
        <dbReference type="EMBL" id="ORZ14962.1"/>
    </source>
</evidence>
<feature type="domain" description="C2H2-type" evidence="11">
    <location>
        <begin position="486"/>
        <end position="513"/>
    </location>
</feature>
<feature type="compositionally biased region" description="Low complexity" evidence="10">
    <location>
        <begin position="414"/>
        <end position="429"/>
    </location>
</feature>
<evidence type="ECO:0000256" key="9">
    <source>
        <dbReference type="PROSITE-ProRule" id="PRU00042"/>
    </source>
</evidence>
<keyword evidence="5" id="KW-0862">Zinc</keyword>
<evidence type="ECO:0000256" key="3">
    <source>
        <dbReference type="ARBA" id="ARBA00022737"/>
    </source>
</evidence>
<protein>
    <recommendedName>
        <fullName evidence="11">C2H2-type domain-containing protein</fullName>
    </recommendedName>
</protein>
<feature type="compositionally biased region" description="Polar residues" evidence="10">
    <location>
        <begin position="307"/>
        <end position="319"/>
    </location>
</feature>
<dbReference type="SUPFAM" id="SSF57667">
    <property type="entry name" value="beta-beta-alpha zinc fingers"/>
    <property type="match status" value="2"/>
</dbReference>